<dbReference type="Pfam" id="PF25963">
    <property type="entry name" value="Beta-barrel_AAEA"/>
    <property type="match status" value="1"/>
</dbReference>
<proteinExistence type="predicted"/>
<dbReference type="InterPro" id="IPR058634">
    <property type="entry name" value="AaeA-lik-b-barrel"/>
</dbReference>
<evidence type="ECO:0000259" key="4">
    <source>
        <dbReference type="Pfam" id="PF25963"/>
    </source>
</evidence>
<comment type="caution">
    <text evidence="5">The sequence shown here is derived from an EMBL/GenBank/DDBJ whole genome shotgun (WGS) entry which is preliminary data.</text>
</comment>
<evidence type="ECO:0000256" key="1">
    <source>
        <dbReference type="ARBA" id="ARBA00004196"/>
    </source>
</evidence>
<evidence type="ECO:0000313" key="5">
    <source>
        <dbReference type="EMBL" id="PTR19993.1"/>
    </source>
</evidence>
<comment type="subcellular location">
    <subcellularLocation>
        <location evidence="1">Cell envelope</location>
    </subcellularLocation>
</comment>
<dbReference type="Gene3D" id="2.40.50.100">
    <property type="match status" value="1"/>
</dbReference>
<evidence type="ECO:0000259" key="3">
    <source>
        <dbReference type="Pfam" id="PF25917"/>
    </source>
</evidence>
<dbReference type="InterPro" id="IPR050739">
    <property type="entry name" value="MFP"/>
</dbReference>
<dbReference type="EMBL" id="QAOT01000003">
    <property type="protein sequence ID" value="PTR19993.1"/>
    <property type="molecule type" value="Genomic_DNA"/>
</dbReference>
<dbReference type="Gene3D" id="2.40.30.170">
    <property type="match status" value="1"/>
</dbReference>
<dbReference type="PANTHER" id="PTHR30386">
    <property type="entry name" value="MEMBRANE FUSION SUBUNIT OF EMRAB-TOLC MULTIDRUG EFFLUX PUMP"/>
    <property type="match status" value="1"/>
</dbReference>
<evidence type="ECO:0000256" key="2">
    <source>
        <dbReference type="SAM" id="Phobius"/>
    </source>
</evidence>
<evidence type="ECO:0000313" key="6">
    <source>
        <dbReference type="Proteomes" id="UP000244060"/>
    </source>
</evidence>
<feature type="domain" description="Multidrug resistance protein MdtA-like barrel-sandwich hybrid" evidence="3">
    <location>
        <begin position="63"/>
        <end position="253"/>
    </location>
</feature>
<name>A0A2T5KC50_9RHOB</name>
<gene>
    <name evidence="5" type="ORF">C8J28_103119</name>
</gene>
<keyword evidence="2" id="KW-0812">Transmembrane</keyword>
<dbReference type="OrthoDB" id="9811754at2"/>
<dbReference type="RefSeq" id="WP_108220361.1">
    <property type="nucleotide sequence ID" value="NZ_CP090021.1"/>
</dbReference>
<feature type="transmembrane region" description="Helical" evidence="2">
    <location>
        <begin position="27"/>
        <end position="46"/>
    </location>
</feature>
<organism evidence="5 6">
    <name type="scientific">Cereibacter azotoformans</name>
    <dbReference type="NCBI Taxonomy" id="43057"/>
    <lineage>
        <taxon>Bacteria</taxon>
        <taxon>Pseudomonadati</taxon>
        <taxon>Pseudomonadota</taxon>
        <taxon>Alphaproteobacteria</taxon>
        <taxon>Rhodobacterales</taxon>
        <taxon>Paracoccaceae</taxon>
        <taxon>Cereibacter</taxon>
    </lineage>
</organism>
<dbReference type="Proteomes" id="UP000244060">
    <property type="component" value="Unassembled WGS sequence"/>
</dbReference>
<keyword evidence="6" id="KW-1185">Reference proteome</keyword>
<dbReference type="InterPro" id="IPR058625">
    <property type="entry name" value="MdtA-like_BSH"/>
</dbReference>
<protein>
    <submittedName>
        <fullName evidence="5">Membrane fusion protein (Multidrug efflux system)</fullName>
    </submittedName>
</protein>
<feature type="domain" description="p-hydroxybenzoic acid efflux pump subunit AaeA-like beta-barrel" evidence="4">
    <location>
        <begin position="259"/>
        <end position="349"/>
    </location>
</feature>
<dbReference type="PANTHER" id="PTHR30386:SF19">
    <property type="entry name" value="MULTIDRUG EXPORT PROTEIN EMRA-RELATED"/>
    <property type="match status" value="1"/>
</dbReference>
<dbReference type="GO" id="GO:0055085">
    <property type="term" value="P:transmembrane transport"/>
    <property type="evidence" value="ECO:0007669"/>
    <property type="project" value="InterPro"/>
</dbReference>
<sequence>MNAQTSSDSLRATPVVTEPKPRRARRILLMAALPAALLGGAGAWWITGGRYETTDNAYLHQAVVAIASEVSGRVTEVSVADNRPVQKGDILFVIDPEPRRLALAKAEAAVAAARLQVEQLKVAHAQAVAQENLAADDAAYLANELVRQQALSTKGVSATTALDDARHEAQRAAELLVVARQATASALAALGGVADGPVDDHPSVRSALAARDEAAYQLSLTEVRAPADGVIYRAASFKPGQMVTAGQSLFALVETQDVWIDANFKETQLAGIAPGQKAEVTFDLRPDRPYEATVESVGAGTGSEFSLLPAQNATGNWVKVTQRVPVRLRFEEGAELAGLASGLSAEVSVDTGRVRHIPGLASFAATAD</sequence>
<dbReference type="Pfam" id="PF25917">
    <property type="entry name" value="BSH_RND"/>
    <property type="match status" value="1"/>
</dbReference>
<keyword evidence="2" id="KW-0472">Membrane</keyword>
<keyword evidence="2" id="KW-1133">Transmembrane helix</keyword>
<dbReference type="GO" id="GO:0030313">
    <property type="term" value="C:cell envelope"/>
    <property type="evidence" value="ECO:0007669"/>
    <property type="project" value="UniProtKB-SubCell"/>
</dbReference>
<dbReference type="AlphaFoldDB" id="A0A2T5KC50"/>
<accession>A0A2T5KC50</accession>
<dbReference type="SUPFAM" id="SSF111369">
    <property type="entry name" value="HlyD-like secretion proteins"/>
    <property type="match status" value="2"/>
</dbReference>
<reference evidence="5 6" key="1">
    <citation type="submission" date="2018-04" db="EMBL/GenBank/DDBJ databases">
        <title>Genomic Encyclopedia of Type Strains, Phase III (KMG-III): the genomes of soil and plant-associated and newly described type strains.</title>
        <authorList>
            <person name="Whitman W."/>
        </authorList>
    </citation>
    <scope>NUCLEOTIDE SEQUENCE [LARGE SCALE GENOMIC DNA]</scope>
    <source>
        <strain evidence="5 6">KA25</strain>
    </source>
</reference>